<sequence length="87" mass="9243">MHPLNWQKSSYSGQASNCLEIAATWQKSSYSSEGNNCIELAPGAHPAPHVHLRESDEPGTALVTSPARLRALLRAAKVGGLDAVSHP</sequence>
<evidence type="ECO:0000259" key="1">
    <source>
        <dbReference type="Pfam" id="PF04149"/>
    </source>
</evidence>
<dbReference type="Pfam" id="PF04149">
    <property type="entry name" value="DUF397"/>
    <property type="match status" value="1"/>
</dbReference>
<dbReference type="InterPro" id="IPR007278">
    <property type="entry name" value="DUF397"/>
</dbReference>
<protein>
    <submittedName>
        <fullName evidence="2">DUF397 domain-containing protein</fullName>
    </submittedName>
</protein>
<comment type="caution">
    <text evidence="2">The sequence shown here is derived from an EMBL/GenBank/DDBJ whole genome shotgun (WGS) entry which is preliminary data.</text>
</comment>
<accession>A0ABT2JXE2</accession>
<evidence type="ECO:0000313" key="2">
    <source>
        <dbReference type="EMBL" id="MCT2592000.1"/>
    </source>
</evidence>
<reference evidence="2 3" key="1">
    <citation type="submission" date="2021-10" db="EMBL/GenBank/DDBJ databases">
        <title>Streptomyces gossypii sp. nov., isolated from soil collected from cotton field.</title>
        <authorList>
            <person name="Ge X."/>
            <person name="Chen X."/>
            <person name="Liu W."/>
        </authorList>
    </citation>
    <scope>NUCLEOTIDE SEQUENCE [LARGE SCALE GENOMIC DNA]</scope>
    <source>
        <strain evidence="2 3">N2-109</strain>
    </source>
</reference>
<gene>
    <name evidence="2" type="ORF">LHJ74_19190</name>
</gene>
<evidence type="ECO:0000313" key="3">
    <source>
        <dbReference type="Proteomes" id="UP001156389"/>
    </source>
</evidence>
<dbReference type="Proteomes" id="UP001156389">
    <property type="component" value="Unassembled WGS sequence"/>
</dbReference>
<organism evidence="2 3">
    <name type="scientific">Streptomyces gossypii</name>
    <dbReference type="NCBI Taxonomy" id="2883101"/>
    <lineage>
        <taxon>Bacteria</taxon>
        <taxon>Bacillati</taxon>
        <taxon>Actinomycetota</taxon>
        <taxon>Actinomycetes</taxon>
        <taxon>Kitasatosporales</taxon>
        <taxon>Streptomycetaceae</taxon>
        <taxon>Streptomyces</taxon>
    </lineage>
</organism>
<keyword evidence="3" id="KW-1185">Reference proteome</keyword>
<dbReference type="RefSeq" id="WP_260219317.1">
    <property type="nucleotide sequence ID" value="NZ_JAJAGO010000008.1"/>
</dbReference>
<name>A0ABT2JXE2_9ACTN</name>
<dbReference type="EMBL" id="JAJAGO010000008">
    <property type="protein sequence ID" value="MCT2592000.1"/>
    <property type="molecule type" value="Genomic_DNA"/>
</dbReference>
<feature type="domain" description="DUF397" evidence="1">
    <location>
        <begin position="23"/>
        <end position="77"/>
    </location>
</feature>
<proteinExistence type="predicted"/>